<proteinExistence type="predicted"/>
<protein>
    <submittedName>
        <fullName evidence="1">Uncharacterized protein</fullName>
    </submittedName>
</protein>
<accession>A0ABY6LUB6</accession>
<gene>
    <name evidence="1" type="ORF">LAZ67_X003656</name>
</gene>
<keyword evidence="2" id="KW-1185">Reference proteome</keyword>
<reference evidence="1 2" key="1">
    <citation type="submission" date="2022-03" db="EMBL/GenBank/DDBJ databases">
        <title>A chromosomal length assembly of Cordylochernes scorpioides.</title>
        <authorList>
            <person name="Zeh D."/>
            <person name="Zeh J."/>
        </authorList>
    </citation>
    <scope>NUCLEOTIDE SEQUENCE [LARGE SCALE GENOMIC DNA]</scope>
    <source>
        <strain evidence="1">IN4F17</strain>
        <tissue evidence="1">Whole Body</tissue>
    </source>
</reference>
<organism evidence="1 2">
    <name type="scientific">Cordylochernes scorpioides</name>
    <dbReference type="NCBI Taxonomy" id="51811"/>
    <lineage>
        <taxon>Eukaryota</taxon>
        <taxon>Metazoa</taxon>
        <taxon>Ecdysozoa</taxon>
        <taxon>Arthropoda</taxon>
        <taxon>Chelicerata</taxon>
        <taxon>Arachnida</taxon>
        <taxon>Pseudoscorpiones</taxon>
        <taxon>Cheliferoidea</taxon>
        <taxon>Chernetidae</taxon>
        <taxon>Cordylochernes</taxon>
    </lineage>
</organism>
<dbReference type="PANTHER" id="PTHR46068:SF1">
    <property type="entry name" value="TRANSPOSASE IS30-LIKE HTH DOMAIN-CONTAINING PROTEIN"/>
    <property type="match status" value="1"/>
</dbReference>
<dbReference type="InterPro" id="IPR036397">
    <property type="entry name" value="RNaseH_sf"/>
</dbReference>
<dbReference type="PANTHER" id="PTHR46068">
    <property type="entry name" value="PROTEIN CBG27172"/>
    <property type="match status" value="1"/>
</dbReference>
<sequence>MALSRNLQEIFQENPSVQGCKEPRVHTRLKFLKSVMVWAGVTSEGKATLVFVNRNVKIYFQVYQDVILRDCLLPWARQHFAVRNSVLQQDWALAHGS</sequence>
<dbReference type="Proteomes" id="UP001235939">
    <property type="component" value="Chromosome X"/>
</dbReference>
<evidence type="ECO:0000313" key="2">
    <source>
        <dbReference type="Proteomes" id="UP001235939"/>
    </source>
</evidence>
<dbReference type="Gene3D" id="3.30.420.10">
    <property type="entry name" value="Ribonuclease H-like superfamily/Ribonuclease H"/>
    <property type="match status" value="1"/>
</dbReference>
<dbReference type="EMBL" id="CP092886">
    <property type="protein sequence ID" value="UYV84837.1"/>
    <property type="molecule type" value="Genomic_DNA"/>
</dbReference>
<evidence type="ECO:0000313" key="1">
    <source>
        <dbReference type="EMBL" id="UYV84837.1"/>
    </source>
</evidence>
<name>A0ABY6LUB6_9ARAC</name>